<dbReference type="SUPFAM" id="SSF51905">
    <property type="entry name" value="FAD/NAD(P)-binding domain"/>
    <property type="match status" value="1"/>
</dbReference>
<reference evidence="2 3" key="1">
    <citation type="submission" date="2020-09" db="EMBL/GenBank/DDBJ databases">
        <title>Pseudoxanthomonas sp. CAU 1598 isolated from sand of Yaerae Beach.</title>
        <authorList>
            <person name="Kim W."/>
        </authorList>
    </citation>
    <scope>NUCLEOTIDE SEQUENCE [LARGE SCALE GENOMIC DNA]</scope>
    <source>
        <strain evidence="2 3">CAU 1598</strain>
    </source>
</reference>
<dbReference type="InterPro" id="IPR050816">
    <property type="entry name" value="Flavin-dep_Halogenase_NPB"/>
</dbReference>
<comment type="caution">
    <text evidence="2">The sequence shown here is derived from an EMBL/GenBank/DDBJ whole genome shotgun (WGS) entry which is preliminary data.</text>
</comment>
<evidence type="ECO:0000313" key="3">
    <source>
        <dbReference type="Proteomes" id="UP000613768"/>
    </source>
</evidence>
<dbReference type="InterPro" id="IPR002938">
    <property type="entry name" value="FAD-bd"/>
</dbReference>
<evidence type="ECO:0000259" key="1">
    <source>
        <dbReference type="Pfam" id="PF01494"/>
    </source>
</evidence>
<dbReference type="GO" id="GO:0071949">
    <property type="term" value="F:FAD binding"/>
    <property type="evidence" value="ECO:0007669"/>
    <property type="project" value="InterPro"/>
</dbReference>
<dbReference type="PANTHER" id="PTHR43747:SF1">
    <property type="entry name" value="SLR1998 PROTEIN"/>
    <property type="match status" value="1"/>
</dbReference>
<dbReference type="PRINTS" id="PR00469">
    <property type="entry name" value="PNDRDTASEII"/>
</dbReference>
<dbReference type="AlphaFoldDB" id="A0AAW3ZL49"/>
<accession>A0AAW3ZL49</accession>
<dbReference type="PANTHER" id="PTHR43747">
    <property type="entry name" value="FAD-BINDING PROTEIN"/>
    <property type="match status" value="1"/>
</dbReference>
<name>A0AAW3ZL49_9GAMM</name>
<gene>
    <name evidence="2" type="ORF">IFO71_06580</name>
</gene>
<dbReference type="Pfam" id="PF01494">
    <property type="entry name" value="FAD_binding_3"/>
    <property type="match status" value="1"/>
</dbReference>
<evidence type="ECO:0000313" key="2">
    <source>
        <dbReference type="EMBL" id="MBD8525404.1"/>
    </source>
</evidence>
<proteinExistence type="predicted"/>
<dbReference type="Gene3D" id="3.50.50.60">
    <property type="entry name" value="FAD/NAD(P)-binding domain"/>
    <property type="match status" value="1"/>
</dbReference>
<protein>
    <submittedName>
        <fullName evidence="2">Tryptophan 7-halogenase</fullName>
    </submittedName>
</protein>
<dbReference type="Proteomes" id="UP000613768">
    <property type="component" value="Unassembled WGS sequence"/>
</dbReference>
<feature type="domain" description="FAD-binding" evidence="1">
    <location>
        <begin position="10"/>
        <end position="335"/>
    </location>
</feature>
<dbReference type="EMBL" id="JACYTR010000009">
    <property type="protein sequence ID" value="MBD8525404.1"/>
    <property type="molecule type" value="Genomic_DNA"/>
</dbReference>
<organism evidence="2 3">
    <name type="scientific">Pseudomarimonas arenosa</name>
    <dbReference type="NCBI Taxonomy" id="2774145"/>
    <lineage>
        <taxon>Bacteria</taxon>
        <taxon>Pseudomonadati</taxon>
        <taxon>Pseudomonadota</taxon>
        <taxon>Gammaproteobacteria</taxon>
        <taxon>Lysobacterales</taxon>
        <taxon>Lysobacteraceae</taxon>
        <taxon>Pseudomarimonas</taxon>
    </lineage>
</organism>
<dbReference type="InterPro" id="IPR036188">
    <property type="entry name" value="FAD/NAD-bd_sf"/>
</dbReference>
<sequence length="430" mass="48297">MNPHSRPDKDVIVIGGGPAGSTAAIALAQRGWRVLLCERQQHPRFHIGESLLPLNLPIFERLGVLERVAAIGVRKPAADFLGESGSHNGFRFERALQPVADHAFQVRRDQFDQLLFQRAGEVGVDTRQLCTATRVERLPNGHMQVELQVQGESQRISCGYVVDASGRDTLLGRQQQLKQPHPRHRSAAIYAHFQGVERRPGEDAGNISIYRLPQGWMWMIPLPDGVMSVGAVCSPEYLKQRRSELDQFLLDTVRAHPEAARRMRAAQASSSAEATGNYSYLCTQIAGPGWVMAGDAYAFVDPIFSSGVFLAMHGAERAADMVDQCLRQPRAEARLQRVYRRHMDAGLRTFSWFIERFTTPAMKYLFEHPRNAWQIEQAVISMLAGDVFDNKAVLRRLIAFRLLFRATALALRWQAWRLARRPLIKGTVGG</sequence>
<keyword evidence="3" id="KW-1185">Reference proteome</keyword>